<proteinExistence type="predicted"/>
<accession>A0A7S1YDD8</accession>
<protein>
    <submittedName>
        <fullName evidence="2">Uncharacterized protein</fullName>
    </submittedName>
</protein>
<feature type="region of interest" description="Disordered" evidence="1">
    <location>
        <begin position="35"/>
        <end position="66"/>
    </location>
</feature>
<feature type="region of interest" description="Disordered" evidence="1">
    <location>
        <begin position="314"/>
        <end position="337"/>
    </location>
</feature>
<feature type="compositionally biased region" description="Basic and acidic residues" evidence="1">
    <location>
        <begin position="46"/>
        <end position="66"/>
    </location>
</feature>
<evidence type="ECO:0000256" key="1">
    <source>
        <dbReference type="SAM" id="MobiDB-lite"/>
    </source>
</evidence>
<dbReference type="AlphaFoldDB" id="A0A7S1YDD8"/>
<dbReference type="EMBL" id="HBGL01007288">
    <property type="protein sequence ID" value="CAD9295896.1"/>
    <property type="molecule type" value="Transcribed_RNA"/>
</dbReference>
<evidence type="ECO:0000313" key="2">
    <source>
        <dbReference type="EMBL" id="CAD9295896.1"/>
    </source>
</evidence>
<name>A0A7S1YDD8_9EUKA</name>
<reference evidence="2" key="1">
    <citation type="submission" date="2021-01" db="EMBL/GenBank/DDBJ databases">
        <authorList>
            <person name="Corre E."/>
            <person name="Pelletier E."/>
            <person name="Niang G."/>
            <person name="Scheremetjew M."/>
            <person name="Finn R."/>
            <person name="Kale V."/>
            <person name="Holt S."/>
            <person name="Cochrane G."/>
            <person name="Meng A."/>
            <person name="Brown T."/>
            <person name="Cohen L."/>
        </authorList>
    </citation>
    <scope>NUCLEOTIDE SEQUENCE</scope>
    <source>
        <strain evidence="2">ATCC 50979</strain>
    </source>
</reference>
<sequence>MSLELILILYKNLIEVLPTLDLPQLATIDEILHTTVPQEQDETETTAEHSTGDEAENEMKNGEEDWENVKDVYDSVGTVGEGRRYELRHLQQCLRLQKQQKESQFLTKASDAITQWAQAAVTREDGRGDLGSADRLDVSLFLTGCATSAFVPLVVDSWRAAVSSGLADLFGEGKALCRADRPGWPAEAAFHWTKRALTSLPLSHALAPSHNSTVEPAHQGDPATPPVTLSLPARLVAETQEALITFYTSQSSLSSSPLILATALLDVEASMCQPLSPALPDTTALPRELLHLTMDAVDGWLEAEAKLAVDRSVWGDRSPDDETPANGEPDITDWLQPREGTVLPPRAHSTTLALSASLSRTATIPNPSVRQTYLRCVVVPVAVQFRVDCAAVDGLSTSLHSTTTLAAFVSLISAVHAVEQVVNDWSTDLEVVEAGGTEDLSRVARSLADQRTSLLRRLVTAAQSSSSSLPLATVTHVVQRDLPTELATAILADISLDGGRGTAADEAT</sequence>
<gene>
    <name evidence="2" type="ORF">SSP0437_LOCUS5630</name>
</gene>
<organism evidence="2">
    <name type="scientific">Sexangularia sp. CB-2014</name>
    <dbReference type="NCBI Taxonomy" id="1486929"/>
    <lineage>
        <taxon>Eukaryota</taxon>
        <taxon>Amoebozoa</taxon>
        <taxon>Tubulinea</taxon>
        <taxon>Elardia</taxon>
        <taxon>Arcellinida</taxon>
        <taxon>Arcellinida incertae sedis</taxon>
        <taxon>Sexangularia</taxon>
    </lineage>
</organism>